<feature type="compositionally biased region" description="Basic and acidic residues" evidence="1">
    <location>
        <begin position="24"/>
        <end position="33"/>
    </location>
</feature>
<keyword evidence="3" id="KW-1185">Reference proteome</keyword>
<dbReference type="Proteomes" id="UP000559256">
    <property type="component" value="Unassembled WGS sequence"/>
</dbReference>
<feature type="compositionally biased region" description="Basic and acidic residues" evidence="1">
    <location>
        <begin position="58"/>
        <end position="76"/>
    </location>
</feature>
<gene>
    <name evidence="2" type="ORF">D9758_008411</name>
</gene>
<name>A0A8H5GDZ9_9AGAR</name>
<evidence type="ECO:0000313" key="3">
    <source>
        <dbReference type="Proteomes" id="UP000559256"/>
    </source>
</evidence>
<proteinExistence type="predicted"/>
<evidence type="ECO:0000256" key="1">
    <source>
        <dbReference type="SAM" id="MobiDB-lite"/>
    </source>
</evidence>
<dbReference type="EMBL" id="JAACJM010000034">
    <property type="protein sequence ID" value="KAF5363164.1"/>
    <property type="molecule type" value="Genomic_DNA"/>
</dbReference>
<dbReference type="AlphaFoldDB" id="A0A8H5GDZ9"/>
<feature type="compositionally biased region" description="Low complexity" evidence="1">
    <location>
        <begin position="41"/>
        <end position="55"/>
    </location>
</feature>
<organism evidence="2 3">
    <name type="scientific">Tetrapyrgos nigripes</name>
    <dbReference type="NCBI Taxonomy" id="182062"/>
    <lineage>
        <taxon>Eukaryota</taxon>
        <taxon>Fungi</taxon>
        <taxon>Dikarya</taxon>
        <taxon>Basidiomycota</taxon>
        <taxon>Agaricomycotina</taxon>
        <taxon>Agaricomycetes</taxon>
        <taxon>Agaricomycetidae</taxon>
        <taxon>Agaricales</taxon>
        <taxon>Marasmiineae</taxon>
        <taxon>Marasmiaceae</taxon>
        <taxon>Tetrapyrgos</taxon>
    </lineage>
</organism>
<evidence type="ECO:0000313" key="2">
    <source>
        <dbReference type="EMBL" id="KAF5363164.1"/>
    </source>
</evidence>
<comment type="caution">
    <text evidence="2">The sequence shown here is derived from an EMBL/GenBank/DDBJ whole genome shotgun (WGS) entry which is preliminary data.</text>
</comment>
<sequence length="98" mass="10611">MEFAGTDAGFAITTIVQHGSPNAVERDKEENKSTKSTNGMSLSQSISPSCSISSGGESGRKSDSGGICLRRDPRAVHPGDIINPYFKFTQFLELWLCR</sequence>
<feature type="region of interest" description="Disordered" evidence="1">
    <location>
        <begin position="16"/>
        <end position="76"/>
    </location>
</feature>
<protein>
    <submittedName>
        <fullName evidence="2">Uncharacterized protein</fullName>
    </submittedName>
</protein>
<accession>A0A8H5GDZ9</accession>
<reference evidence="2 3" key="1">
    <citation type="journal article" date="2020" name="ISME J.">
        <title>Uncovering the hidden diversity of litter-decomposition mechanisms in mushroom-forming fungi.</title>
        <authorList>
            <person name="Floudas D."/>
            <person name="Bentzer J."/>
            <person name="Ahren D."/>
            <person name="Johansson T."/>
            <person name="Persson P."/>
            <person name="Tunlid A."/>
        </authorList>
    </citation>
    <scope>NUCLEOTIDE SEQUENCE [LARGE SCALE GENOMIC DNA]</scope>
    <source>
        <strain evidence="2 3">CBS 291.85</strain>
    </source>
</reference>